<comment type="caution">
    <text evidence="6">The sequence shown here is derived from an EMBL/GenBank/DDBJ whole genome shotgun (WGS) entry which is preliminary data.</text>
</comment>
<accession>A0ABD4YX09</accession>
<dbReference type="AlphaFoldDB" id="A0ABD4YX09"/>
<dbReference type="GO" id="GO:0003677">
    <property type="term" value="F:DNA binding"/>
    <property type="evidence" value="ECO:0007669"/>
    <property type="project" value="UniProtKB-KW"/>
</dbReference>
<evidence type="ECO:0000259" key="5">
    <source>
        <dbReference type="PROSITE" id="PS50931"/>
    </source>
</evidence>
<dbReference type="Gene3D" id="3.40.190.10">
    <property type="entry name" value="Periplasmic binding protein-like II"/>
    <property type="match status" value="2"/>
</dbReference>
<dbReference type="SUPFAM" id="SSF53850">
    <property type="entry name" value="Periplasmic binding protein-like II"/>
    <property type="match status" value="1"/>
</dbReference>
<comment type="similarity">
    <text evidence="1">Belongs to the LysR transcriptional regulatory family.</text>
</comment>
<keyword evidence="2" id="KW-0805">Transcription regulation</keyword>
<dbReference type="InterPro" id="IPR005119">
    <property type="entry name" value="LysR_subst-bd"/>
</dbReference>
<evidence type="ECO:0000256" key="1">
    <source>
        <dbReference type="ARBA" id="ARBA00009437"/>
    </source>
</evidence>
<dbReference type="Pfam" id="PF00126">
    <property type="entry name" value="HTH_1"/>
    <property type="match status" value="1"/>
</dbReference>
<keyword evidence="3" id="KW-0238">DNA-binding</keyword>
<protein>
    <submittedName>
        <fullName evidence="6">Transcriptional regulator GcvA</fullName>
    </submittedName>
</protein>
<evidence type="ECO:0000256" key="3">
    <source>
        <dbReference type="ARBA" id="ARBA00023125"/>
    </source>
</evidence>
<evidence type="ECO:0000256" key="4">
    <source>
        <dbReference type="ARBA" id="ARBA00023163"/>
    </source>
</evidence>
<dbReference type="FunFam" id="1.10.10.10:FF:000038">
    <property type="entry name" value="Glycine cleavage system transcriptional activator"/>
    <property type="match status" value="1"/>
</dbReference>
<dbReference type="RefSeq" id="WP_279991467.1">
    <property type="nucleotide sequence ID" value="NZ_JAOBZK010000026.1"/>
</dbReference>
<keyword evidence="4" id="KW-0804">Transcription</keyword>
<dbReference type="Gene3D" id="1.10.10.10">
    <property type="entry name" value="Winged helix-like DNA-binding domain superfamily/Winged helix DNA-binding domain"/>
    <property type="match status" value="1"/>
</dbReference>
<dbReference type="Pfam" id="PF03466">
    <property type="entry name" value="LysR_substrate"/>
    <property type="match status" value="1"/>
</dbReference>
<evidence type="ECO:0000256" key="2">
    <source>
        <dbReference type="ARBA" id="ARBA00023015"/>
    </source>
</evidence>
<dbReference type="Proteomes" id="UP001158644">
    <property type="component" value="Unassembled WGS sequence"/>
</dbReference>
<dbReference type="InterPro" id="IPR036390">
    <property type="entry name" value="WH_DNA-bd_sf"/>
</dbReference>
<organism evidence="6 7">
    <name type="scientific">Achromobacter mucicolens</name>
    <dbReference type="NCBI Taxonomy" id="1389922"/>
    <lineage>
        <taxon>Bacteria</taxon>
        <taxon>Pseudomonadati</taxon>
        <taxon>Pseudomonadota</taxon>
        <taxon>Betaproteobacteria</taxon>
        <taxon>Burkholderiales</taxon>
        <taxon>Alcaligenaceae</taxon>
        <taxon>Achromobacter</taxon>
    </lineage>
</organism>
<sequence length="295" mass="32231">MIHRKFPPLNALRAFESAARHLSVKLAAQELCVTPGAVSQMLRNLEDHLGVKLFERVNRGILLTQAGRDYLPPIRNAFRQIADASRRVAVAADTGNLTLSVTPFFASAWLVPRLKSFQEAHPGIDLQILTSGALVDFSRDSVDLAVRHGVGRYPGLRSYRVVSVEMVPVAAPPLVERLGTPAQSAELTRWPQVHDVDRKGWSLWFQAQGINEVGVPRGPSFDDSGLLLSAVVAGQGAGLLPAAMVARDVAEGRLVMLAKPTHMETFAYYLVYPEAKHDNPKISAFRDWILGAATT</sequence>
<dbReference type="PANTHER" id="PTHR30537:SF26">
    <property type="entry name" value="GLYCINE CLEAVAGE SYSTEM TRANSCRIPTIONAL ACTIVATOR"/>
    <property type="match status" value="1"/>
</dbReference>
<dbReference type="SUPFAM" id="SSF46785">
    <property type="entry name" value="Winged helix' DNA-binding domain"/>
    <property type="match status" value="1"/>
</dbReference>
<name>A0ABD4YX09_9BURK</name>
<dbReference type="InterPro" id="IPR036388">
    <property type="entry name" value="WH-like_DNA-bd_sf"/>
</dbReference>
<feature type="domain" description="HTH lysR-type" evidence="5">
    <location>
        <begin position="7"/>
        <end position="64"/>
    </location>
</feature>
<proteinExistence type="inferred from homology"/>
<dbReference type="PROSITE" id="PS50931">
    <property type="entry name" value="HTH_LYSR"/>
    <property type="match status" value="1"/>
</dbReference>
<evidence type="ECO:0000313" key="6">
    <source>
        <dbReference type="EMBL" id="MDH1180007.1"/>
    </source>
</evidence>
<dbReference type="CDD" id="cd08432">
    <property type="entry name" value="PBP2_GcdR_TrpI_HvrB_AmpR_like"/>
    <property type="match status" value="1"/>
</dbReference>
<evidence type="ECO:0000313" key="7">
    <source>
        <dbReference type="Proteomes" id="UP001158644"/>
    </source>
</evidence>
<dbReference type="PANTHER" id="PTHR30537">
    <property type="entry name" value="HTH-TYPE TRANSCRIPTIONAL REGULATOR"/>
    <property type="match status" value="1"/>
</dbReference>
<dbReference type="NCBIfam" id="NF008352">
    <property type="entry name" value="PRK11139.1"/>
    <property type="match status" value="1"/>
</dbReference>
<dbReference type="GO" id="GO:0006355">
    <property type="term" value="P:regulation of DNA-templated transcription"/>
    <property type="evidence" value="ECO:0007669"/>
    <property type="project" value="UniProtKB-ARBA"/>
</dbReference>
<dbReference type="InterPro" id="IPR058163">
    <property type="entry name" value="LysR-type_TF_proteobact-type"/>
</dbReference>
<gene>
    <name evidence="6" type="primary">gcvA</name>
    <name evidence="6" type="ORF">N5C72_18130</name>
</gene>
<dbReference type="InterPro" id="IPR000847">
    <property type="entry name" value="LysR_HTH_N"/>
</dbReference>
<reference evidence="6 7" key="1">
    <citation type="submission" date="2022-09" db="EMBL/GenBank/DDBJ databases">
        <title>Intensive care unit water sources are persistently colonized with multi-drug resistant bacteria and are the site of extensive horizontal gene transfer of antibiotic resistance genes.</title>
        <authorList>
            <person name="Diorio-Toth L."/>
        </authorList>
    </citation>
    <scope>NUCLEOTIDE SEQUENCE [LARGE SCALE GENOMIC DNA]</scope>
    <source>
        <strain evidence="6 7">GD03967</strain>
    </source>
</reference>
<dbReference type="EMBL" id="JAOBZK010000026">
    <property type="protein sequence ID" value="MDH1180007.1"/>
    <property type="molecule type" value="Genomic_DNA"/>
</dbReference>